<sequence>MAEREEDGHGEGRRMAEGGDGTVRGYHCDDEAFSVSHSHIVAGVASRMDKCLGVEQTRHSMISHAKTHFRI</sequence>
<accession>A0ACC0J347</accession>
<dbReference type="EMBL" id="CM045758">
    <property type="protein sequence ID" value="KAI8031999.1"/>
    <property type="molecule type" value="Genomic_DNA"/>
</dbReference>
<organism evidence="1 2">
    <name type="scientific">Camellia lanceoleosa</name>
    <dbReference type="NCBI Taxonomy" id="1840588"/>
    <lineage>
        <taxon>Eukaryota</taxon>
        <taxon>Viridiplantae</taxon>
        <taxon>Streptophyta</taxon>
        <taxon>Embryophyta</taxon>
        <taxon>Tracheophyta</taxon>
        <taxon>Spermatophyta</taxon>
        <taxon>Magnoliopsida</taxon>
        <taxon>eudicotyledons</taxon>
        <taxon>Gunneridae</taxon>
        <taxon>Pentapetalae</taxon>
        <taxon>asterids</taxon>
        <taxon>Ericales</taxon>
        <taxon>Theaceae</taxon>
        <taxon>Camellia</taxon>
    </lineage>
</organism>
<comment type="caution">
    <text evidence="1">The sequence shown here is derived from an EMBL/GenBank/DDBJ whole genome shotgun (WGS) entry which is preliminary data.</text>
</comment>
<evidence type="ECO:0000313" key="2">
    <source>
        <dbReference type="Proteomes" id="UP001060215"/>
    </source>
</evidence>
<dbReference type="Proteomes" id="UP001060215">
    <property type="component" value="Chromosome 1"/>
</dbReference>
<proteinExistence type="predicted"/>
<name>A0ACC0J347_9ERIC</name>
<keyword evidence="2" id="KW-1185">Reference proteome</keyword>
<evidence type="ECO:0000313" key="1">
    <source>
        <dbReference type="EMBL" id="KAI8031999.1"/>
    </source>
</evidence>
<protein>
    <submittedName>
        <fullName evidence="1">Uncharacterized protein</fullName>
    </submittedName>
</protein>
<reference evidence="1 2" key="1">
    <citation type="journal article" date="2022" name="Plant J.">
        <title>Chromosome-level genome of Camellia lanceoleosa provides a valuable resource for understanding genome evolution and self-incompatibility.</title>
        <authorList>
            <person name="Gong W."/>
            <person name="Xiao S."/>
            <person name="Wang L."/>
            <person name="Liao Z."/>
            <person name="Chang Y."/>
            <person name="Mo W."/>
            <person name="Hu G."/>
            <person name="Li W."/>
            <person name="Zhao G."/>
            <person name="Zhu H."/>
            <person name="Hu X."/>
            <person name="Ji K."/>
            <person name="Xiang X."/>
            <person name="Song Q."/>
            <person name="Yuan D."/>
            <person name="Jin S."/>
            <person name="Zhang L."/>
        </authorList>
    </citation>
    <scope>NUCLEOTIDE SEQUENCE [LARGE SCALE GENOMIC DNA]</scope>
    <source>
        <strain evidence="1">SQ_2022a</strain>
    </source>
</reference>
<gene>
    <name evidence="1" type="ORF">LOK49_LG01G03133</name>
</gene>